<organism evidence="7 8">
    <name type="scientific">Enterocloster citroniae</name>
    <dbReference type="NCBI Taxonomy" id="358743"/>
    <lineage>
        <taxon>Bacteria</taxon>
        <taxon>Bacillati</taxon>
        <taxon>Bacillota</taxon>
        <taxon>Clostridia</taxon>
        <taxon>Lachnospirales</taxon>
        <taxon>Lachnospiraceae</taxon>
        <taxon>Enterocloster</taxon>
    </lineage>
</organism>
<feature type="domain" description="dUTPase-like" evidence="6">
    <location>
        <begin position="46"/>
        <end position="176"/>
    </location>
</feature>
<gene>
    <name evidence="7" type="ORF">ABID13_003538</name>
</gene>
<accession>A0ABV2G0S3</accession>
<dbReference type="InterPro" id="IPR036157">
    <property type="entry name" value="dUTPase-like_sf"/>
</dbReference>
<proteinExistence type="inferred from homology"/>
<dbReference type="SUPFAM" id="SSF51283">
    <property type="entry name" value="dUTPase-like"/>
    <property type="match status" value="1"/>
</dbReference>
<dbReference type="CDD" id="cd07557">
    <property type="entry name" value="trimeric_dUTPase"/>
    <property type="match status" value="1"/>
</dbReference>
<evidence type="ECO:0000313" key="8">
    <source>
        <dbReference type="Proteomes" id="UP001549200"/>
    </source>
</evidence>
<dbReference type="Proteomes" id="UP001549200">
    <property type="component" value="Unassembled WGS sequence"/>
</dbReference>
<sequence>MKYKTGGIMQRIAKFYKVSFEQFQADWADTFPDTPAERIREIYEDIRLPRRATSGSAGYDFFTPVAVNLKPGETLKIPTGVRAQMEEGWVLQIFPRSSLGFKFRLQLNNTVGIIDSDYFYSDNQGHMFVKMTNDTNEGRTVELSAGTGFAQGIFLPFGITVDDDCKDSRNGGFGSTDAR</sequence>
<comment type="similarity">
    <text evidence="1">Belongs to the dUTPase family.</text>
</comment>
<evidence type="ECO:0000256" key="4">
    <source>
        <dbReference type="ARBA" id="ARBA00023080"/>
    </source>
</evidence>
<protein>
    <recommendedName>
        <fullName evidence="2">dUTP diphosphatase</fullName>
        <ecNumber evidence="2">3.6.1.23</ecNumber>
    </recommendedName>
</protein>
<dbReference type="Pfam" id="PF00692">
    <property type="entry name" value="dUTPase"/>
    <property type="match status" value="1"/>
</dbReference>
<evidence type="ECO:0000313" key="7">
    <source>
        <dbReference type="EMBL" id="MET3571887.1"/>
    </source>
</evidence>
<keyword evidence="8" id="KW-1185">Reference proteome</keyword>
<keyword evidence="4" id="KW-0546">Nucleotide metabolism</keyword>
<dbReference type="PANTHER" id="PTHR11241:SF0">
    <property type="entry name" value="DEOXYURIDINE 5'-TRIPHOSPHATE NUCLEOTIDOHYDROLASE"/>
    <property type="match status" value="1"/>
</dbReference>
<reference evidence="7 8" key="1">
    <citation type="submission" date="2024-06" db="EMBL/GenBank/DDBJ databases">
        <title>Genomic Encyclopedia of Type Strains, Phase IV (KMG-IV): sequencing the most valuable type-strain genomes for metagenomic binning, comparative biology and taxonomic classification.</title>
        <authorList>
            <person name="Goeker M."/>
        </authorList>
    </citation>
    <scope>NUCLEOTIDE SEQUENCE [LARGE SCALE GENOMIC DNA]</scope>
    <source>
        <strain evidence="7 8">DSM 19261</strain>
    </source>
</reference>
<evidence type="ECO:0000256" key="5">
    <source>
        <dbReference type="ARBA" id="ARBA00047686"/>
    </source>
</evidence>
<evidence type="ECO:0000256" key="2">
    <source>
        <dbReference type="ARBA" id="ARBA00012379"/>
    </source>
</evidence>
<comment type="catalytic activity">
    <reaction evidence="5">
        <text>dUTP + H2O = dUMP + diphosphate + H(+)</text>
        <dbReference type="Rhea" id="RHEA:10248"/>
        <dbReference type="ChEBI" id="CHEBI:15377"/>
        <dbReference type="ChEBI" id="CHEBI:15378"/>
        <dbReference type="ChEBI" id="CHEBI:33019"/>
        <dbReference type="ChEBI" id="CHEBI:61555"/>
        <dbReference type="ChEBI" id="CHEBI:246422"/>
        <dbReference type="EC" id="3.6.1.23"/>
    </reaction>
</comment>
<dbReference type="GO" id="GO:0004170">
    <property type="term" value="F:dUTP diphosphatase activity"/>
    <property type="evidence" value="ECO:0007669"/>
    <property type="project" value="UniProtKB-EC"/>
</dbReference>
<name>A0ABV2G0S3_9FIRM</name>
<dbReference type="PANTHER" id="PTHR11241">
    <property type="entry name" value="DEOXYURIDINE 5'-TRIPHOSPHATE NUCLEOTIDOHYDROLASE"/>
    <property type="match status" value="1"/>
</dbReference>
<dbReference type="InterPro" id="IPR033704">
    <property type="entry name" value="dUTPase_trimeric"/>
</dbReference>
<evidence type="ECO:0000256" key="1">
    <source>
        <dbReference type="ARBA" id="ARBA00006581"/>
    </source>
</evidence>
<dbReference type="Gene3D" id="2.70.40.10">
    <property type="match status" value="1"/>
</dbReference>
<dbReference type="EMBL" id="JBEPLZ010000014">
    <property type="protein sequence ID" value="MET3571887.1"/>
    <property type="molecule type" value="Genomic_DNA"/>
</dbReference>
<evidence type="ECO:0000259" key="6">
    <source>
        <dbReference type="Pfam" id="PF00692"/>
    </source>
</evidence>
<dbReference type="InterPro" id="IPR008181">
    <property type="entry name" value="dUTPase"/>
</dbReference>
<dbReference type="EC" id="3.6.1.23" evidence="2"/>
<keyword evidence="3 7" id="KW-0378">Hydrolase</keyword>
<comment type="caution">
    <text evidence="7">The sequence shown here is derived from an EMBL/GenBank/DDBJ whole genome shotgun (WGS) entry which is preliminary data.</text>
</comment>
<evidence type="ECO:0000256" key="3">
    <source>
        <dbReference type="ARBA" id="ARBA00022801"/>
    </source>
</evidence>
<dbReference type="InterPro" id="IPR029054">
    <property type="entry name" value="dUTPase-like"/>
</dbReference>